<protein>
    <submittedName>
        <fullName evidence="2">Uncharacterized protein</fullName>
    </submittedName>
</protein>
<name>A0A934QRN0_9PSEU</name>
<proteinExistence type="predicted"/>
<evidence type="ECO:0000256" key="1">
    <source>
        <dbReference type="SAM" id="MobiDB-lite"/>
    </source>
</evidence>
<evidence type="ECO:0000313" key="3">
    <source>
        <dbReference type="Proteomes" id="UP000635245"/>
    </source>
</evidence>
<dbReference type="SUPFAM" id="SSF140453">
    <property type="entry name" value="EsxAB dimer-like"/>
    <property type="match status" value="1"/>
</dbReference>
<dbReference type="Proteomes" id="UP000635245">
    <property type="component" value="Unassembled WGS sequence"/>
</dbReference>
<keyword evidence="3" id="KW-1185">Reference proteome</keyword>
<reference evidence="2" key="1">
    <citation type="submission" date="2020-12" db="EMBL/GenBank/DDBJ databases">
        <title>Prauserella sp. ASG 168, a novel actinomycete isolated from cave rock.</title>
        <authorList>
            <person name="Suriyachadkun C."/>
        </authorList>
    </citation>
    <scope>NUCLEOTIDE SEQUENCE</scope>
    <source>
        <strain evidence="2">ASG 168</strain>
    </source>
</reference>
<sequence>MAQALNTTVNGSDGSCREAANYLAKIAKAAHGAADAAQQARTVDESSWSGPARDAHDATTQRFGPSTDRLGEQAEEMERALREFADSLGGVIRRMDNARGKASLGGLKIEGPFIFAPEQPVAANVVPTGPCGGAEAREVMAQNKEAIVAHNAAVTDYNAKAAVYNECKAIVTDARNQEGNAHNAVQQVFQSSKPEDDYVALGFTTASHSRGFVASMENSRLEYSNLSDRFRNTGADFTNFALGKFNQLPENFQKTLVTYISATNAGAEYYQAKANEYGRYVNGVPQWARDVLSSYPGKGAMSNPEPGVGKVYETARSYLKGLSYIGSGLVVANEVRGAVKGEQSWGKAISDTGVIIAASAAGGAGAGWAYGALVGSVGGPVGALVVGTAGGMLGGIAGQWVADIVNPE</sequence>
<gene>
    <name evidence="2" type="ORF">JHE00_08820</name>
</gene>
<dbReference type="AlphaFoldDB" id="A0A934QRN0"/>
<feature type="region of interest" description="Disordered" evidence="1">
    <location>
        <begin position="37"/>
        <end position="68"/>
    </location>
</feature>
<comment type="caution">
    <text evidence="2">The sequence shown here is derived from an EMBL/GenBank/DDBJ whole genome shotgun (WGS) entry which is preliminary data.</text>
</comment>
<organism evidence="2 3">
    <name type="scientific">Prauserella cavernicola</name>
    <dbReference type="NCBI Taxonomy" id="2800127"/>
    <lineage>
        <taxon>Bacteria</taxon>
        <taxon>Bacillati</taxon>
        <taxon>Actinomycetota</taxon>
        <taxon>Actinomycetes</taxon>
        <taxon>Pseudonocardiales</taxon>
        <taxon>Pseudonocardiaceae</taxon>
        <taxon>Prauserella</taxon>
    </lineage>
</organism>
<dbReference type="EMBL" id="JAENJH010000002">
    <property type="protein sequence ID" value="MBK1784429.1"/>
    <property type="molecule type" value="Genomic_DNA"/>
</dbReference>
<dbReference type="InterPro" id="IPR036689">
    <property type="entry name" value="ESAT-6-like_sf"/>
</dbReference>
<dbReference type="RefSeq" id="WP_200316807.1">
    <property type="nucleotide sequence ID" value="NZ_JAENJH010000002.1"/>
</dbReference>
<accession>A0A934QRN0</accession>
<evidence type="ECO:0000313" key="2">
    <source>
        <dbReference type="EMBL" id="MBK1784429.1"/>
    </source>
</evidence>